<evidence type="ECO:0000313" key="1">
    <source>
        <dbReference type="EMBL" id="TFY66849.1"/>
    </source>
</evidence>
<dbReference type="Proteomes" id="UP000298327">
    <property type="component" value="Unassembled WGS sequence"/>
</dbReference>
<gene>
    <name evidence="1" type="ORF">EVG20_g4242</name>
</gene>
<name>A0A4Y9Z0E4_9AGAM</name>
<dbReference type="OrthoDB" id="5396786at2759"/>
<accession>A0A4Y9Z0E4</accession>
<dbReference type="EMBL" id="SEOQ01000213">
    <property type="protein sequence ID" value="TFY66849.1"/>
    <property type="molecule type" value="Genomic_DNA"/>
</dbReference>
<proteinExistence type="predicted"/>
<evidence type="ECO:0000313" key="2">
    <source>
        <dbReference type="Proteomes" id="UP000298327"/>
    </source>
</evidence>
<protein>
    <submittedName>
        <fullName evidence="1">Uncharacterized protein</fullName>
    </submittedName>
</protein>
<dbReference type="STRING" id="205917.A0A4Y9Z0E4"/>
<dbReference type="AlphaFoldDB" id="A0A4Y9Z0E4"/>
<comment type="caution">
    <text evidence="1">The sequence shown here is derived from an EMBL/GenBank/DDBJ whole genome shotgun (WGS) entry which is preliminary data.</text>
</comment>
<organism evidence="1 2">
    <name type="scientific">Dentipellis fragilis</name>
    <dbReference type="NCBI Taxonomy" id="205917"/>
    <lineage>
        <taxon>Eukaryota</taxon>
        <taxon>Fungi</taxon>
        <taxon>Dikarya</taxon>
        <taxon>Basidiomycota</taxon>
        <taxon>Agaricomycotina</taxon>
        <taxon>Agaricomycetes</taxon>
        <taxon>Russulales</taxon>
        <taxon>Hericiaceae</taxon>
        <taxon>Dentipellis</taxon>
    </lineage>
</organism>
<reference evidence="1 2" key="1">
    <citation type="submission" date="2019-02" db="EMBL/GenBank/DDBJ databases">
        <title>Genome sequencing of the rare red list fungi Dentipellis fragilis.</title>
        <authorList>
            <person name="Buettner E."/>
            <person name="Kellner H."/>
        </authorList>
    </citation>
    <scope>NUCLEOTIDE SEQUENCE [LARGE SCALE GENOMIC DNA]</scope>
    <source>
        <strain evidence="1 2">DSM 105465</strain>
    </source>
</reference>
<sequence length="649" mass="70169">MDVIPPRLTRPSQADLFLHLTMTDTMDVEDKALALTAKITAAVLDENPERDLREIYQSVIKNGDEADLDPLNNLPHLLPCRDDAASDLLTLMAECGSAKEVIMACQEVVERLNAAPDDDDVDVDEHKLPLAGQVSRILSLYTSAIPRLKLRKSVSETLQPLVPELEPLVSAAALDASVNETRAIVTDVAHFVKTINAWAKNHIHEDDISETARYSTLLTSLLDITLEVCADKVYSSVAQRAFEARFPRLVLRSAVRPDWAEGEKVILLTHDASTSLGRTPSILATHQSIASLVLLAHAPPPDLTTLLPLLTTLTPVLLTSLQSNTALDSTLTLLLLASCPLPASPTPLPAAPVELLLPLTTLLPGLSSVHPDPPTRHLAFRLLAALLARAPRALHLQILADLLSPEATPFPQMRAAAIGLAKDAALAAVSFPATDNDEAAGKGKGKGKGKATADVFASPVFLQTLGPYLFRAHPPELLVPPLPSAQAFLESEEGEPARLVECLAFYYVLCCGTRGTWCTGVRDADTLRSVERSLIGPLRTALEVWMQEVDGAGDTHGHVPWSLAALQMNIERIDEAVKTSIEGYAGCRRLRRNTTHFILFQATKDVDHEETKSMKTSISTPTGNHDIVRKLSAGKNAITAEAQKQLLVD</sequence>
<keyword evidence="2" id="KW-1185">Reference proteome</keyword>